<feature type="domain" description="HTH gntR-type" evidence="4">
    <location>
        <begin position="3"/>
        <end position="71"/>
    </location>
</feature>
<dbReference type="PROSITE" id="PS50949">
    <property type="entry name" value="HTH_GNTR"/>
    <property type="match status" value="1"/>
</dbReference>
<dbReference type="InterPro" id="IPR011711">
    <property type="entry name" value="GntR_C"/>
</dbReference>
<evidence type="ECO:0000256" key="3">
    <source>
        <dbReference type="ARBA" id="ARBA00023163"/>
    </source>
</evidence>
<keyword evidence="2" id="KW-0238">DNA-binding</keyword>
<dbReference type="Gene3D" id="1.20.120.530">
    <property type="entry name" value="GntR ligand-binding domain-like"/>
    <property type="match status" value="1"/>
</dbReference>
<evidence type="ECO:0000256" key="1">
    <source>
        <dbReference type="ARBA" id="ARBA00023015"/>
    </source>
</evidence>
<evidence type="ECO:0000313" key="5">
    <source>
        <dbReference type="EMBL" id="ADZ84389.1"/>
    </source>
</evidence>
<dbReference type="AlphaFoldDB" id="F2JJ96"/>
<dbReference type="InterPro" id="IPR036390">
    <property type="entry name" value="WH_DNA-bd_sf"/>
</dbReference>
<keyword evidence="3" id="KW-0804">Transcription</keyword>
<dbReference type="STRING" id="642492.Clole_2688"/>
<sequence>MENKEYFKVIEYIKEQMKNGTIQIGGKLETERKLSEKLGISRPSIREALRSMENIGLIESKQGSGNYLLGNFSKNLTESFSLMLLMKQVDYVDITEVRRAIELEAYKIAMRSISDQQLKDIKSCLVNPLNERFENEILFDKNFHFSIVKATGNGFMMNIVEPLASVCEELIEETLKKATIDEREQLAQYHMQIYLGLEEKNLEKGLSAINAHYDLINQLQ</sequence>
<reference evidence="5 6" key="1">
    <citation type="journal article" date="2011" name="J. Bacteriol.">
        <title>Complete genome sequence of the cellulose-degrading bacterium Cellulosilyticum lentocellum.</title>
        <authorList>
            <consortium name="US DOE Joint Genome Institute"/>
            <person name="Miller D.A."/>
            <person name="Suen G."/>
            <person name="Bruce D."/>
            <person name="Copeland A."/>
            <person name="Cheng J.F."/>
            <person name="Detter C."/>
            <person name="Goodwin L.A."/>
            <person name="Han C.S."/>
            <person name="Hauser L.J."/>
            <person name="Land M.L."/>
            <person name="Lapidus A."/>
            <person name="Lucas S."/>
            <person name="Meincke L."/>
            <person name="Pitluck S."/>
            <person name="Tapia R."/>
            <person name="Teshima H."/>
            <person name="Woyke T."/>
            <person name="Fox B.G."/>
            <person name="Angert E.R."/>
            <person name="Currie C.R."/>
        </authorList>
    </citation>
    <scope>NUCLEOTIDE SEQUENCE [LARGE SCALE GENOMIC DNA]</scope>
    <source>
        <strain evidence="6">ATCC 49066 / DSM 5427 / NCIMB 11756 / RHM5</strain>
    </source>
</reference>
<dbReference type="Gene3D" id="1.10.10.10">
    <property type="entry name" value="Winged helix-like DNA-binding domain superfamily/Winged helix DNA-binding domain"/>
    <property type="match status" value="1"/>
</dbReference>
<dbReference type="KEGG" id="cle:Clole_2688"/>
<evidence type="ECO:0000313" key="6">
    <source>
        <dbReference type="Proteomes" id="UP000008467"/>
    </source>
</evidence>
<proteinExistence type="predicted"/>
<dbReference type="Pfam" id="PF07729">
    <property type="entry name" value="FCD"/>
    <property type="match status" value="1"/>
</dbReference>
<dbReference type="SMART" id="SM00345">
    <property type="entry name" value="HTH_GNTR"/>
    <property type="match status" value="1"/>
</dbReference>
<dbReference type="Pfam" id="PF00392">
    <property type="entry name" value="GntR"/>
    <property type="match status" value="1"/>
</dbReference>
<dbReference type="CDD" id="cd07377">
    <property type="entry name" value="WHTH_GntR"/>
    <property type="match status" value="1"/>
</dbReference>
<dbReference type="GO" id="GO:0003677">
    <property type="term" value="F:DNA binding"/>
    <property type="evidence" value="ECO:0007669"/>
    <property type="project" value="UniProtKB-KW"/>
</dbReference>
<gene>
    <name evidence="5" type="ordered locus">Clole_2688</name>
</gene>
<dbReference type="PANTHER" id="PTHR43537">
    <property type="entry name" value="TRANSCRIPTIONAL REGULATOR, GNTR FAMILY"/>
    <property type="match status" value="1"/>
</dbReference>
<dbReference type="InterPro" id="IPR036388">
    <property type="entry name" value="WH-like_DNA-bd_sf"/>
</dbReference>
<keyword evidence="1" id="KW-0805">Transcription regulation</keyword>
<dbReference type="SUPFAM" id="SSF46785">
    <property type="entry name" value="Winged helix' DNA-binding domain"/>
    <property type="match status" value="1"/>
</dbReference>
<evidence type="ECO:0000259" key="4">
    <source>
        <dbReference type="PROSITE" id="PS50949"/>
    </source>
</evidence>
<evidence type="ECO:0000256" key="2">
    <source>
        <dbReference type="ARBA" id="ARBA00023125"/>
    </source>
</evidence>
<dbReference type="HOGENOM" id="CLU_017584_9_1_9"/>
<dbReference type="PRINTS" id="PR00035">
    <property type="entry name" value="HTHGNTR"/>
</dbReference>
<dbReference type="GO" id="GO:0003700">
    <property type="term" value="F:DNA-binding transcription factor activity"/>
    <property type="evidence" value="ECO:0007669"/>
    <property type="project" value="InterPro"/>
</dbReference>
<dbReference type="PANTHER" id="PTHR43537:SF43">
    <property type="entry name" value="GNTR-FAMILY TRANSCRIPTIONAL REGULATOR"/>
    <property type="match status" value="1"/>
</dbReference>
<dbReference type="InterPro" id="IPR008920">
    <property type="entry name" value="TF_FadR/GntR_C"/>
</dbReference>
<organism evidence="5 6">
    <name type="scientific">Cellulosilyticum lentocellum (strain ATCC 49066 / DSM 5427 / NCIMB 11756 / RHM5)</name>
    <name type="common">Clostridium lentocellum</name>
    <dbReference type="NCBI Taxonomy" id="642492"/>
    <lineage>
        <taxon>Bacteria</taxon>
        <taxon>Bacillati</taxon>
        <taxon>Bacillota</taxon>
        <taxon>Clostridia</taxon>
        <taxon>Lachnospirales</taxon>
        <taxon>Cellulosilyticaceae</taxon>
        <taxon>Cellulosilyticum</taxon>
    </lineage>
</organism>
<dbReference type="InterPro" id="IPR000524">
    <property type="entry name" value="Tscrpt_reg_HTH_GntR"/>
</dbReference>
<dbReference type="eggNOG" id="COG2186">
    <property type="taxonomic scope" value="Bacteria"/>
</dbReference>
<dbReference type="EMBL" id="CP002582">
    <property type="protein sequence ID" value="ADZ84389.1"/>
    <property type="molecule type" value="Genomic_DNA"/>
</dbReference>
<accession>F2JJ96</accession>
<dbReference type="Proteomes" id="UP000008467">
    <property type="component" value="Chromosome"/>
</dbReference>
<dbReference type="RefSeq" id="WP_013657682.1">
    <property type="nucleotide sequence ID" value="NC_015275.1"/>
</dbReference>
<dbReference type="SMART" id="SM00895">
    <property type="entry name" value="FCD"/>
    <property type="match status" value="1"/>
</dbReference>
<dbReference type="SUPFAM" id="SSF48008">
    <property type="entry name" value="GntR ligand-binding domain-like"/>
    <property type="match status" value="1"/>
</dbReference>
<protein>
    <submittedName>
        <fullName evidence="5">Regulatory protein GntR HTH</fullName>
    </submittedName>
</protein>
<name>F2JJ96_CELLD</name>
<keyword evidence="6" id="KW-1185">Reference proteome</keyword>